<dbReference type="InterPro" id="IPR007110">
    <property type="entry name" value="Ig-like_dom"/>
</dbReference>
<dbReference type="InterPro" id="IPR036179">
    <property type="entry name" value="Ig-like_dom_sf"/>
</dbReference>
<dbReference type="PROSITE" id="PS50835">
    <property type="entry name" value="IG_LIKE"/>
    <property type="match status" value="1"/>
</dbReference>
<keyword evidence="2" id="KW-1064">Adaptive immunity</keyword>
<evidence type="ECO:0000256" key="1">
    <source>
        <dbReference type="ARBA" id="ARBA00022859"/>
    </source>
</evidence>
<dbReference type="EMBL" id="JADWDJ010000006">
    <property type="protein sequence ID" value="KAG5279647.1"/>
    <property type="molecule type" value="Genomic_DNA"/>
</dbReference>
<gene>
    <name evidence="6" type="ORF">AALO_G00080060</name>
</gene>
<name>A0AAV6H0K3_9TELE</name>
<evidence type="ECO:0000313" key="7">
    <source>
        <dbReference type="Proteomes" id="UP000823561"/>
    </source>
</evidence>
<dbReference type="InterPro" id="IPR013783">
    <property type="entry name" value="Ig-like_fold"/>
</dbReference>
<dbReference type="GO" id="GO:0002250">
    <property type="term" value="P:adaptive immune response"/>
    <property type="evidence" value="ECO:0007669"/>
    <property type="project" value="UniProtKB-KW"/>
</dbReference>
<sequence>MILWCAVVFLVYPDGGKGQTLSESESVALKPGDSHKLTCTYSGFSNAHVVWIRQPPGKGLEWLTYINYGGGSIYYSQAVQGRFTTTRDNSKSRVFFHMSSLRPEDTAVYYCA</sequence>
<feature type="chain" id="PRO_5043484665" description="Ig-like domain-containing protein" evidence="4">
    <location>
        <begin position="19"/>
        <end position="112"/>
    </location>
</feature>
<dbReference type="Pfam" id="PF07686">
    <property type="entry name" value="V-set"/>
    <property type="match status" value="1"/>
</dbReference>
<dbReference type="AlphaFoldDB" id="A0AAV6H0K3"/>
<organism evidence="6 7">
    <name type="scientific">Alosa alosa</name>
    <name type="common">allis shad</name>
    <dbReference type="NCBI Taxonomy" id="278164"/>
    <lineage>
        <taxon>Eukaryota</taxon>
        <taxon>Metazoa</taxon>
        <taxon>Chordata</taxon>
        <taxon>Craniata</taxon>
        <taxon>Vertebrata</taxon>
        <taxon>Euteleostomi</taxon>
        <taxon>Actinopterygii</taxon>
        <taxon>Neopterygii</taxon>
        <taxon>Teleostei</taxon>
        <taxon>Clupei</taxon>
        <taxon>Clupeiformes</taxon>
        <taxon>Clupeoidei</taxon>
        <taxon>Clupeidae</taxon>
        <taxon>Alosa</taxon>
    </lineage>
</organism>
<feature type="non-terminal residue" evidence="6">
    <location>
        <position position="112"/>
    </location>
</feature>
<reference evidence="6" key="1">
    <citation type="submission" date="2020-10" db="EMBL/GenBank/DDBJ databases">
        <title>Chromosome-scale genome assembly of the Allis shad, Alosa alosa.</title>
        <authorList>
            <person name="Margot Z."/>
            <person name="Christophe K."/>
            <person name="Cabau C."/>
            <person name="Louis A."/>
            <person name="Berthelot C."/>
            <person name="Parey E."/>
            <person name="Roest Crollius H."/>
            <person name="Montfort J."/>
            <person name="Robinson-Rechavi M."/>
            <person name="Bucao C."/>
            <person name="Bouchez O."/>
            <person name="Gislard M."/>
            <person name="Lluch J."/>
            <person name="Milhes M."/>
            <person name="Lampietro C."/>
            <person name="Lopez Roques C."/>
            <person name="Donnadieu C."/>
            <person name="Braasch I."/>
            <person name="Desvignes T."/>
            <person name="Postlethwait J."/>
            <person name="Bobe J."/>
            <person name="Guiguen Y."/>
        </authorList>
    </citation>
    <scope>NUCLEOTIDE SEQUENCE</scope>
    <source>
        <strain evidence="6">M-15738</strain>
        <tissue evidence="6">Blood</tissue>
    </source>
</reference>
<proteinExistence type="predicted"/>
<dbReference type="PANTHER" id="PTHR23266">
    <property type="entry name" value="IMMUNOGLOBULIN HEAVY CHAIN"/>
    <property type="match status" value="1"/>
</dbReference>
<accession>A0AAV6H0K3</accession>
<feature type="signal peptide" evidence="4">
    <location>
        <begin position="1"/>
        <end position="18"/>
    </location>
</feature>
<evidence type="ECO:0000256" key="4">
    <source>
        <dbReference type="SAM" id="SignalP"/>
    </source>
</evidence>
<protein>
    <recommendedName>
        <fullName evidence="5">Ig-like domain-containing protein</fullName>
    </recommendedName>
</protein>
<keyword evidence="1" id="KW-0391">Immunity</keyword>
<dbReference type="Proteomes" id="UP000823561">
    <property type="component" value="Chromosome 6"/>
</dbReference>
<evidence type="ECO:0000256" key="2">
    <source>
        <dbReference type="ARBA" id="ARBA00023130"/>
    </source>
</evidence>
<dbReference type="Gene3D" id="2.60.40.10">
    <property type="entry name" value="Immunoglobulins"/>
    <property type="match status" value="1"/>
</dbReference>
<dbReference type="SMART" id="SM00406">
    <property type="entry name" value="IGv"/>
    <property type="match status" value="1"/>
</dbReference>
<feature type="domain" description="Ig-like" evidence="5">
    <location>
        <begin position="13"/>
        <end position="112"/>
    </location>
</feature>
<dbReference type="InterPro" id="IPR013106">
    <property type="entry name" value="Ig_V-set"/>
</dbReference>
<keyword evidence="3" id="KW-1280">Immunoglobulin</keyword>
<dbReference type="SUPFAM" id="SSF48726">
    <property type="entry name" value="Immunoglobulin"/>
    <property type="match status" value="1"/>
</dbReference>
<evidence type="ECO:0000256" key="3">
    <source>
        <dbReference type="ARBA" id="ARBA00043265"/>
    </source>
</evidence>
<keyword evidence="7" id="KW-1185">Reference proteome</keyword>
<keyword evidence="4" id="KW-0732">Signal</keyword>
<dbReference type="GO" id="GO:0019814">
    <property type="term" value="C:immunoglobulin complex"/>
    <property type="evidence" value="ECO:0007669"/>
    <property type="project" value="UniProtKB-KW"/>
</dbReference>
<comment type="caution">
    <text evidence="6">The sequence shown here is derived from an EMBL/GenBank/DDBJ whole genome shotgun (WGS) entry which is preliminary data.</text>
</comment>
<dbReference type="FunFam" id="2.60.40.10:FF:003074">
    <property type="entry name" value="Immunoglobulin heavy variable 11-1"/>
    <property type="match status" value="1"/>
</dbReference>
<evidence type="ECO:0000313" key="6">
    <source>
        <dbReference type="EMBL" id="KAG5279647.1"/>
    </source>
</evidence>
<evidence type="ECO:0000259" key="5">
    <source>
        <dbReference type="PROSITE" id="PS50835"/>
    </source>
</evidence>
<dbReference type="GO" id="GO:0005576">
    <property type="term" value="C:extracellular region"/>
    <property type="evidence" value="ECO:0007669"/>
    <property type="project" value="UniProtKB-ARBA"/>
</dbReference>
<dbReference type="InterPro" id="IPR050199">
    <property type="entry name" value="IgHV"/>
</dbReference>